<accession>C0HEC7</accession>
<dbReference type="HOGENOM" id="CLU_1724962_0_0_1"/>
<dbReference type="AlphaFoldDB" id="C0HEC7"/>
<sequence>MKEHHIFFLEPIPSTCSLHPIYNQKAMKSRQNNNEIKQCKFINFTNMSISLPRTLEISLSLIRPKLGSGSKHPHVPTIWADYQRQPSVYIDRRLQIDTSGQSAYNNNIKMFGCRAFLAAVERRVRPVDDEASDIISKLTHIHQLGNMRLGGG</sequence>
<evidence type="ECO:0000313" key="1">
    <source>
        <dbReference type="EMBL" id="ACN25380.1"/>
    </source>
</evidence>
<proteinExistence type="evidence at transcript level"/>
<dbReference type="EMBL" id="BT060683">
    <property type="protein sequence ID" value="ACN25380.1"/>
    <property type="molecule type" value="mRNA"/>
</dbReference>
<reference evidence="1" key="1">
    <citation type="journal article" date="2009" name="PLoS Genet.">
        <title>Sequencing, mapping, and analysis of 27,455 maize full-length cDNAs.</title>
        <authorList>
            <person name="Soderlund C."/>
            <person name="Descour A."/>
            <person name="Kudrna D."/>
            <person name="Bomhoff M."/>
            <person name="Boyd L."/>
            <person name="Currie J."/>
            <person name="Angelova A."/>
            <person name="Collura K."/>
            <person name="Wissotski M."/>
            <person name="Ashley E."/>
            <person name="Morrow D."/>
            <person name="Fernandes J."/>
            <person name="Walbot V."/>
            <person name="Yu Y."/>
        </authorList>
    </citation>
    <scope>NUCLEOTIDE SEQUENCE</scope>
    <source>
        <strain evidence="1">B73</strain>
    </source>
</reference>
<organism evidence="1">
    <name type="scientific">Zea mays</name>
    <name type="common">Maize</name>
    <dbReference type="NCBI Taxonomy" id="4577"/>
    <lineage>
        <taxon>Eukaryota</taxon>
        <taxon>Viridiplantae</taxon>
        <taxon>Streptophyta</taxon>
        <taxon>Embryophyta</taxon>
        <taxon>Tracheophyta</taxon>
        <taxon>Spermatophyta</taxon>
        <taxon>Magnoliopsida</taxon>
        <taxon>Liliopsida</taxon>
        <taxon>Poales</taxon>
        <taxon>Poaceae</taxon>
        <taxon>PACMAD clade</taxon>
        <taxon>Panicoideae</taxon>
        <taxon>Andropogonodae</taxon>
        <taxon>Andropogoneae</taxon>
        <taxon>Tripsacinae</taxon>
        <taxon>Zea</taxon>
    </lineage>
</organism>
<protein>
    <submittedName>
        <fullName evidence="1">Uncharacterized protein</fullName>
    </submittedName>
</protein>
<name>C0HEC7_MAIZE</name>
<reference evidence="1" key="2">
    <citation type="submission" date="2012-06" db="EMBL/GenBank/DDBJ databases">
        <authorList>
            <person name="Yu Y."/>
            <person name="Currie J."/>
            <person name="Lomeli R."/>
            <person name="Angelova A."/>
            <person name="Collura K."/>
            <person name="Wissotski M."/>
            <person name="Campos D."/>
            <person name="Kudrna D."/>
            <person name="Golser W."/>
            <person name="Ashely E."/>
            <person name="Descour A."/>
            <person name="Fernandes J."/>
            <person name="Soderlund C."/>
            <person name="Walbot V."/>
        </authorList>
    </citation>
    <scope>NUCLEOTIDE SEQUENCE</scope>
    <source>
        <strain evidence="1">B73</strain>
    </source>
</reference>